<dbReference type="AlphaFoldDB" id="A0A934K0T8"/>
<evidence type="ECO:0000313" key="2">
    <source>
        <dbReference type="Proteomes" id="UP000606991"/>
    </source>
</evidence>
<dbReference type="Proteomes" id="UP000606991">
    <property type="component" value="Unassembled WGS sequence"/>
</dbReference>
<organism evidence="1 2">
    <name type="scientific">Candidatus Aeolococcus gillhamiae</name>
    <dbReference type="NCBI Taxonomy" id="3127015"/>
    <lineage>
        <taxon>Bacteria</taxon>
        <taxon>Bacillati</taxon>
        <taxon>Candidatus Dormiibacterota</taxon>
        <taxon>Candidatus Dormibacteria</taxon>
        <taxon>Candidatus Aeolococcales</taxon>
        <taxon>Candidatus Aeolococcaceae</taxon>
        <taxon>Candidatus Aeolococcus</taxon>
    </lineage>
</organism>
<dbReference type="RefSeq" id="WP_337309943.1">
    <property type="nucleotide sequence ID" value="NZ_JAEKNS010000048.1"/>
</dbReference>
<comment type="caution">
    <text evidence="1">The sequence shown here is derived from an EMBL/GenBank/DDBJ whole genome shotgun (WGS) entry which is preliminary data.</text>
</comment>
<name>A0A934K0T8_9BACT</name>
<protein>
    <submittedName>
        <fullName evidence="1">Uncharacterized protein</fullName>
    </submittedName>
</protein>
<dbReference type="EMBL" id="JAEKNS010000048">
    <property type="protein sequence ID" value="MBJ7594061.1"/>
    <property type="molecule type" value="Genomic_DNA"/>
</dbReference>
<sequence>MVVRLIGSRPLHGDRLRVDVLVSATLRHPDHRKVEELAREASIDFRDVLMVEYDERIDYRARLRYLGLDRPYPVT</sequence>
<proteinExistence type="predicted"/>
<reference evidence="1 2" key="1">
    <citation type="submission" date="2020-10" db="EMBL/GenBank/DDBJ databases">
        <title>Ca. Dormibacterota MAGs.</title>
        <authorList>
            <person name="Montgomery K."/>
        </authorList>
    </citation>
    <scope>NUCLEOTIDE SEQUENCE [LARGE SCALE GENOMIC DNA]</scope>
    <source>
        <strain evidence="1">SC8812_S17_18</strain>
    </source>
</reference>
<accession>A0A934K0T8</accession>
<gene>
    <name evidence="1" type="ORF">JF886_04235</name>
</gene>
<evidence type="ECO:0000313" key="1">
    <source>
        <dbReference type="EMBL" id="MBJ7594061.1"/>
    </source>
</evidence>